<accession>A0A6L3AUI1</accession>
<dbReference type="InterPro" id="IPR028059">
    <property type="entry name" value="SWM_rpt"/>
</dbReference>
<dbReference type="Proteomes" id="UP000476837">
    <property type="component" value="Unassembled WGS sequence"/>
</dbReference>
<dbReference type="Pfam" id="PF13753">
    <property type="entry name" value="SWM_repeat"/>
    <property type="match status" value="2"/>
</dbReference>
<protein>
    <submittedName>
        <fullName evidence="3">DUF4347 domain-containing protein</fullName>
    </submittedName>
</protein>
<dbReference type="Pfam" id="PF14252">
    <property type="entry name" value="DUF4347"/>
    <property type="match status" value="1"/>
</dbReference>
<dbReference type="EMBL" id="QOKV01000023">
    <property type="protein sequence ID" value="KAA0679403.1"/>
    <property type="molecule type" value="Genomic_DNA"/>
</dbReference>
<feature type="non-terminal residue" evidence="3">
    <location>
        <position position="1575"/>
    </location>
</feature>
<comment type="caution">
    <text evidence="3">The sequence shown here is derived from an EMBL/GenBank/DDBJ whole genome shotgun (WGS) entry which is preliminary data.</text>
</comment>
<dbReference type="InterPro" id="IPR014755">
    <property type="entry name" value="Cu-Rt/internalin_Ig-like"/>
</dbReference>
<organism evidence="3 4">
    <name type="scientific">Azospirillum brasilense</name>
    <dbReference type="NCBI Taxonomy" id="192"/>
    <lineage>
        <taxon>Bacteria</taxon>
        <taxon>Pseudomonadati</taxon>
        <taxon>Pseudomonadota</taxon>
        <taxon>Alphaproteobacteria</taxon>
        <taxon>Rhodospirillales</taxon>
        <taxon>Azospirillaceae</taxon>
        <taxon>Azospirillum</taxon>
    </lineage>
</organism>
<evidence type="ECO:0000313" key="3">
    <source>
        <dbReference type="EMBL" id="KAA0679403.1"/>
    </source>
</evidence>
<proteinExistence type="predicted"/>
<sequence>MSEASTVAPTTRVTTSGRFLRTATEIAVIDTALAGWRDLRAGLPPGVEAVLIGEGRDGVAVMAQALAGRHGIRALHVLCHGFEGGLQLGAARLDEAALTAREAELTAIGACLAQEGDILLYGCNVASGHGESFLDALAGITDAAMAASRTLTGAAELGGDWDLSWTRGTVRTEALRIDQYRGVLAAPFFDEAFAYTGENTITLKYDDSLDSTSNPLLTHFVATNGTVNAGTGSILINGTPVALISAVVSDNLVTLTVGHQFQLNDSVAFRYEDPAGDDATGVIQAPYGLDTFSVDVSVTVLTARPPAFVSASAQSGGNKVVLSFDQALDDNNPPSIQQFFGSSSTSGQIRINGVYYNVSGVDVIGSTVIVEVGNGYIFQSGDAVSLRYYDGDTVDSTTAIQNQGGVDIPDFRTSFTVQLHAPTVTATGGTPTYSGSQTLPLFSSATASTNDSGQIFTAMTVTVTGMLDGANEALYFTVPGMMGPLELYLVDGASHFADPVQMSATRVTGTVSVSNGTATIRISGMALSDAEMASLINDITYYNAAGTPSDGQRIIAVTGLTDDGGSVDTGDITGVSATINVGTPASSLPTLTATGNAPTYTQGDASGADLFSGVTASTNDSGQVFTGLTLTITNVTDDEALLGIGTNPLALSSSAPVVVPGIIGSGMGVVASVTKTGTTATITLTGLDHSDSQLAALIDGLTYTNSSSTVTPGDRVITVTSVTDGGGSNNTASLTGVSTTVSVAGASTTSIAPTLTLTAEDTYGQSLALGTVTADLFDGVTASTVDGGQTFTGMVLTVHGVLTGPNERLTIGGTSITLTAGTGVFSKGNYVVTVVNGVATVTLSGMSLTDSEMNALIDDLAYACDNAGISLAPSDQLPLTDTRSIVLRSITDSGASNNTTVLNKVATVSLGQKDSQSPMITVTPTVPTVTFAPGTTTAVSFTVTVANPATIGDGALFFNVKAPDGLTISNVKMNGGLPVFAFGASPGTYTLTFNVTNTGTTTSGAFPISITAGYSDTISPIPTIAVKSGSTMVTIAEPAPILQSAAVDGTALVLTYDMALDGTNIPAANGFTVKIGGSTVSVTNVAVDGVNKTVTLTLGQAVAHTDTVTVAYSDPTAGDDTNAVQSTTGTDAASFAAQSVTNTTLDPNGTPPTLTLTPVNGYGQLVMGNPTFDLFDAVTASTVDSGQTFTGMVLTVHHVAGTGTDEFLTIAGTDITLSDGTSGSFTGGNYAVTLVNGVATVAISGMALSNSAMSTLIDGIAYKTTAFLVSSLSQTNSGFSETRPIVLRSISDSGAANNTTEVNKLVTASFGTQPDSLSPITITPDNPTATFASGTSTQLSFSVNISTALTLVGSNVHFDVAAPSGWTIANLQLNGSANNILTGVIPIGVQTLTFDVTASGTDTAGHFPISIFTSTSGLYPQVSISSGSVLVALAPPAPVLQSAEVEGTTLVLTYDVALDAVNGPAAGAFEVKAGGSTVTVSSVAVNSVNKTVTLTLAQAVQHGQTVTVSYTDPTSGNDVAAIQNATGGSDAATVTNQSVTNNTADTTPPSITTVTIPDQAAKVGDTVTVTITVAS</sequence>
<name>A0A6L3AUI1_AZOBR</name>
<evidence type="ECO:0000313" key="4">
    <source>
        <dbReference type="Proteomes" id="UP000476837"/>
    </source>
</evidence>
<evidence type="ECO:0000259" key="2">
    <source>
        <dbReference type="Pfam" id="PF14252"/>
    </source>
</evidence>
<reference evidence="3 4" key="1">
    <citation type="submission" date="2018-07" db="EMBL/GenBank/DDBJ databases">
        <title>Genome sequence of Roseomonas fauriae ATCC 49958.</title>
        <authorList>
            <person name="Sant'Anna F.H."/>
            <person name="Baldani J.I."/>
            <person name="Zilli J.E."/>
            <person name="Reis V.M."/>
            <person name="Hartmann A."/>
            <person name="Cruz L."/>
            <person name="de Souza E.M."/>
            <person name="de Oliveira Pedrosa F."/>
            <person name="Passaglia L.M.P."/>
        </authorList>
    </citation>
    <scope>NUCLEOTIDE SEQUENCE [LARGE SCALE GENOMIC DNA]</scope>
    <source>
        <strain evidence="3 4">ATCC 49958</strain>
    </source>
</reference>
<gene>
    <name evidence="3" type="ORF">DS837_26295</name>
</gene>
<dbReference type="RefSeq" id="WP_149167453.1">
    <property type="nucleotide sequence ID" value="NZ_QOKV01000023.1"/>
</dbReference>
<dbReference type="InterPro" id="IPR025592">
    <property type="entry name" value="DUF4347"/>
</dbReference>
<feature type="domain" description="DUF4347" evidence="2">
    <location>
        <begin position="26"/>
        <end position="181"/>
    </location>
</feature>
<dbReference type="Gene3D" id="2.60.40.1220">
    <property type="match status" value="1"/>
</dbReference>
<dbReference type="InterPro" id="IPR011801">
    <property type="entry name" value="Swm_rep_I_cyn"/>
</dbReference>
<evidence type="ECO:0000256" key="1">
    <source>
        <dbReference type="ARBA" id="ARBA00022729"/>
    </source>
</evidence>
<keyword evidence="1" id="KW-0732">Signal</keyword>
<dbReference type="NCBIfam" id="TIGR02059">
    <property type="entry name" value="swm_rep_I"/>
    <property type="match status" value="3"/>
</dbReference>